<proteinExistence type="predicted"/>
<name>A0A4Q0MBZ2_9SPHI</name>
<dbReference type="Gene3D" id="1.10.10.10">
    <property type="entry name" value="Winged helix-like DNA-binding domain superfamily/Winged helix DNA-binding domain"/>
    <property type="match status" value="1"/>
</dbReference>
<dbReference type="EMBL" id="RXOC01000004">
    <property type="protein sequence ID" value="RXF70379.1"/>
    <property type="molecule type" value="Genomic_DNA"/>
</dbReference>
<dbReference type="InterPro" id="IPR036388">
    <property type="entry name" value="WH-like_DNA-bd_sf"/>
</dbReference>
<protein>
    <submittedName>
        <fullName evidence="2">Transcriptional regulator</fullName>
    </submittedName>
</protein>
<dbReference type="InterPro" id="IPR011991">
    <property type="entry name" value="ArsR-like_HTH"/>
</dbReference>
<dbReference type="Proteomes" id="UP000290848">
    <property type="component" value="Unassembled WGS sequence"/>
</dbReference>
<gene>
    <name evidence="2" type="ORF">EKH83_06930</name>
</gene>
<evidence type="ECO:0000313" key="2">
    <source>
        <dbReference type="EMBL" id="RXF70379.1"/>
    </source>
</evidence>
<evidence type="ECO:0000259" key="1">
    <source>
        <dbReference type="Pfam" id="PF08279"/>
    </source>
</evidence>
<sequence>MRPNKFLQLLKTRGPLTAKEIAEELGITNEGARQQLVRLSEDGLVKYVSSTKGVGRPVQVYELTEQGNTSFPNSHAALTVQLLDTIKEQLGEEALDTVIASREAETVKRYKVILRDCSDLESLISGYTAIRTHEGYMAEFRKEDNGEYLLFENNCPIGAAASSCKHFCQSDMRILQKILGGEVTVERMDHIASGERRCTYRIKSQTYQQQ</sequence>
<dbReference type="InterPro" id="IPR013196">
    <property type="entry name" value="HTH_11"/>
</dbReference>
<dbReference type="GO" id="GO:0006355">
    <property type="term" value="P:regulation of DNA-templated transcription"/>
    <property type="evidence" value="ECO:0007669"/>
    <property type="project" value="UniProtKB-ARBA"/>
</dbReference>
<dbReference type="CDD" id="cd00090">
    <property type="entry name" value="HTH_ARSR"/>
    <property type="match status" value="1"/>
</dbReference>
<dbReference type="Pfam" id="PF08279">
    <property type="entry name" value="HTH_11"/>
    <property type="match status" value="1"/>
</dbReference>
<organism evidence="2 3">
    <name type="scientific">Arcticibacter tournemirensis</name>
    <dbReference type="NCBI Taxonomy" id="699437"/>
    <lineage>
        <taxon>Bacteria</taxon>
        <taxon>Pseudomonadati</taxon>
        <taxon>Bacteroidota</taxon>
        <taxon>Sphingobacteriia</taxon>
        <taxon>Sphingobacteriales</taxon>
        <taxon>Sphingobacteriaceae</taxon>
        <taxon>Arcticibacter</taxon>
    </lineage>
</organism>
<dbReference type="SUPFAM" id="SSF46785">
    <property type="entry name" value="Winged helix' DNA-binding domain"/>
    <property type="match status" value="1"/>
</dbReference>
<dbReference type="AlphaFoldDB" id="A0A4Q0MBZ2"/>
<accession>A0A4Q0MBZ2</accession>
<evidence type="ECO:0000313" key="3">
    <source>
        <dbReference type="Proteomes" id="UP000290848"/>
    </source>
</evidence>
<feature type="domain" description="Helix-turn-helix type 11" evidence="1">
    <location>
        <begin position="4"/>
        <end position="55"/>
    </location>
</feature>
<comment type="caution">
    <text evidence="2">The sequence shown here is derived from an EMBL/GenBank/DDBJ whole genome shotgun (WGS) entry which is preliminary data.</text>
</comment>
<dbReference type="InterPro" id="IPR036390">
    <property type="entry name" value="WH_DNA-bd_sf"/>
</dbReference>
<dbReference type="RefSeq" id="WP_128768685.1">
    <property type="nucleotide sequence ID" value="NZ_RXOC01000004.1"/>
</dbReference>
<reference evidence="2 3" key="1">
    <citation type="submission" date="2018-12" db="EMBL/GenBank/DDBJ databases">
        <title>The Draft Genome Sequence of the Soil Bacterium Pedobacter tournemirensis R1.</title>
        <authorList>
            <person name="He J."/>
        </authorList>
    </citation>
    <scope>NUCLEOTIDE SEQUENCE [LARGE SCALE GENOMIC DNA]</scope>
    <source>
        <strain evidence="2 3">R1</strain>
    </source>
</reference>